<dbReference type="InterPro" id="IPR001387">
    <property type="entry name" value="Cro/C1-type_HTH"/>
</dbReference>
<dbReference type="CDD" id="cd00093">
    <property type="entry name" value="HTH_XRE"/>
    <property type="match status" value="1"/>
</dbReference>
<evidence type="ECO:0000259" key="2">
    <source>
        <dbReference type="PROSITE" id="PS50943"/>
    </source>
</evidence>
<feature type="domain" description="HTH cro/C1-type" evidence="2">
    <location>
        <begin position="6"/>
        <end position="60"/>
    </location>
</feature>
<evidence type="ECO:0000256" key="1">
    <source>
        <dbReference type="ARBA" id="ARBA00023125"/>
    </source>
</evidence>
<evidence type="ECO:0000313" key="4">
    <source>
        <dbReference type="Proteomes" id="UP000190328"/>
    </source>
</evidence>
<dbReference type="EMBL" id="FUXI01000013">
    <property type="protein sequence ID" value="SJZ74029.1"/>
    <property type="molecule type" value="Genomic_DNA"/>
</dbReference>
<keyword evidence="1 3" id="KW-0238">DNA-binding</keyword>
<dbReference type="Gene3D" id="1.10.260.40">
    <property type="entry name" value="lambda repressor-like DNA-binding domains"/>
    <property type="match status" value="1"/>
</dbReference>
<gene>
    <name evidence="3" type="ORF">SAMN02745116_01297</name>
</gene>
<dbReference type="GO" id="GO:0003677">
    <property type="term" value="F:DNA binding"/>
    <property type="evidence" value="ECO:0007669"/>
    <property type="project" value="UniProtKB-KW"/>
</dbReference>
<dbReference type="STRING" id="263852.SAMN02745116_01297"/>
<dbReference type="PROSITE" id="PS50943">
    <property type="entry name" value="HTH_CROC1"/>
    <property type="match status" value="1"/>
</dbReference>
<protein>
    <submittedName>
        <fullName evidence="3">DNA-binding transcriptional regulator, XRE-family HTH domain</fullName>
    </submittedName>
</protein>
<evidence type="ECO:0000313" key="3">
    <source>
        <dbReference type="EMBL" id="SJZ74029.1"/>
    </source>
</evidence>
<reference evidence="4" key="1">
    <citation type="submission" date="2017-02" db="EMBL/GenBank/DDBJ databases">
        <authorList>
            <person name="Varghese N."/>
            <person name="Submissions S."/>
        </authorList>
    </citation>
    <scope>NUCLEOTIDE SEQUENCE [LARGE SCALE GENOMIC DNA]</scope>
    <source>
        <strain evidence="4">ATCC BAA-1030</strain>
    </source>
</reference>
<accession>A0A1T4N3W7</accession>
<dbReference type="SMART" id="SM00530">
    <property type="entry name" value="HTH_XRE"/>
    <property type="match status" value="1"/>
</dbReference>
<proteinExistence type="predicted"/>
<dbReference type="PANTHER" id="PTHR46558">
    <property type="entry name" value="TRACRIPTIONAL REGULATORY PROTEIN-RELATED-RELATED"/>
    <property type="match status" value="1"/>
</dbReference>
<name>A0A1T4N3W7_9ENTE</name>
<dbReference type="PANTHER" id="PTHR46558:SF4">
    <property type="entry name" value="DNA-BIDING PHAGE PROTEIN"/>
    <property type="match status" value="1"/>
</dbReference>
<dbReference type="AlphaFoldDB" id="A0A1T4N3W7"/>
<dbReference type="RefSeq" id="WP_159443239.1">
    <property type="nucleotide sequence ID" value="NZ_FUXI01000013.1"/>
</dbReference>
<dbReference type="OrthoDB" id="6386941at2"/>
<dbReference type="Proteomes" id="UP000190328">
    <property type="component" value="Unassembled WGS sequence"/>
</dbReference>
<sequence length="117" mass="13639">MDEQLVRKLRVESGISQRKMAEKVFVSRTTYQKFERGEYDPPISFIKRVAEVLQVDYNLLVSSSVRKNDIEKVLTTPLSYHGEELNANEKLKISIFIRLLKGQVSEKDYFLNLLQEA</sequence>
<dbReference type="InterPro" id="IPR010982">
    <property type="entry name" value="Lambda_DNA-bd_dom_sf"/>
</dbReference>
<keyword evidence="4" id="KW-1185">Reference proteome</keyword>
<dbReference type="SUPFAM" id="SSF47413">
    <property type="entry name" value="lambda repressor-like DNA-binding domains"/>
    <property type="match status" value="1"/>
</dbReference>
<dbReference type="Pfam" id="PF01381">
    <property type="entry name" value="HTH_3"/>
    <property type="match status" value="1"/>
</dbReference>
<organism evidence="3 4">
    <name type="scientific">Pilibacter termitis</name>
    <dbReference type="NCBI Taxonomy" id="263852"/>
    <lineage>
        <taxon>Bacteria</taxon>
        <taxon>Bacillati</taxon>
        <taxon>Bacillota</taxon>
        <taxon>Bacilli</taxon>
        <taxon>Lactobacillales</taxon>
        <taxon>Enterococcaceae</taxon>
        <taxon>Pilibacter</taxon>
    </lineage>
</organism>